<name>A0AAW1HU58_POPJA</name>
<dbReference type="AlphaFoldDB" id="A0AAW1HU58"/>
<keyword evidence="2" id="KW-1185">Reference proteome</keyword>
<accession>A0AAW1HU58</accession>
<proteinExistence type="predicted"/>
<dbReference type="EMBL" id="JASPKY010000942">
    <property type="protein sequence ID" value="KAK9680033.1"/>
    <property type="molecule type" value="Genomic_DNA"/>
</dbReference>
<evidence type="ECO:0000313" key="1">
    <source>
        <dbReference type="EMBL" id="KAK9680033.1"/>
    </source>
</evidence>
<comment type="caution">
    <text evidence="1">The sequence shown here is derived from an EMBL/GenBank/DDBJ whole genome shotgun (WGS) entry which is preliminary data.</text>
</comment>
<dbReference type="Proteomes" id="UP001458880">
    <property type="component" value="Unassembled WGS sequence"/>
</dbReference>
<reference evidence="1 2" key="1">
    <citation type="journal article" date="2024" name="BMC Genomics">
        <title>De novo assembly and annotation of Popillia japonica's genome with initial clues to its potential as an invasive pest.</title>
        <authorList>
            <person name="Cucini C."/>
            <person name="Boschi S."/>
            <person name="Funari R."/>
            <person name="Cardaioli E."/>
            <person name="Iannotti N."/>
            <person name="Marturano G."/>
            <person name="Paoli F."/>
            <person name="Bruttini M."/>
            <person name="Carapelli A."/>
            <person name="Frati F."/>
            <person name="Nardi F."/>
        </authorList>
    </citation>
    <scope>NUCLEOTIDE SEQUENCE [LARGE SCALE GENOMIC DNA]</scope>
    <source>
        <strain evidence="1">DMR45628</strain>
    </source>
</reference>
<organism evidence="1 2">
    <name type="scientific">Popillia japonica</name>
    <name type="common">Japanese beetle</name>
    <dbReference type="NCBI Taxonomy" id="7064"/>
    <lineage>
        <taxon>Eukaryota</taxon>
        <taxon>Metazoa</taxon>
        <taxon>Ecdysozoa</taxon>
        <taxon>Arthropoda</taxon>
        <taxon>Hexapoda</taxon>
        <taxon>Insecta</taxon>
        <taxon>Pterygota</taxon>
        <taxon>Neoptera</taxon>
        <taxon>Endopterygota</taxon>
        <taxon>Coleoptera</taxon>
        <taxon>Polyphaga</taxon>
        <taxon>Scarabaeiformia</taxon>
        <taxon>Scarabaeidae</taxon>
        <taxon>Rutelinae</taxon>
        <taxon>Popillia</taxon>
    </lineage>
</organism>
<protein>
    <submittedName>
        <fullName evidence="1">Uncharacterized protein</fullName>
    </submittedName>
</protein>
<evidence type="ECO:0000313" key="2">
    <source>
        <dbReference type="Proteomes" id="UP001458880"/>
    </source>
</evidence>
<sequence length="84" mass="10047">MGSIRWSRWIHKKQEKEAELLSQVLNAVTNPEEGRLDEILTIIRKDKQQKLEIWRRSILKRLFGRPKISEGEWKRCTNTSVMDL</sequence>
<gene>
    <name evidence="1" type="ORF">QE152_g39479</name>
</gene>